<dbReference type="RefSeq" id="WP_000718715.1">
    <property type="nucleotide sequence ID" value="NZ_KB976014.1"/>
</dbReference>
<dbReference type="PANTHER" id="PTHR10133:SF27">
    <property type="entry name" value="DNA POLYMERASE NU"/>
    <property type="match status" value="1"/>
</dbReference>
<keyword evidence="2" id="KW-0235">DNA replication</keyword>
<evidence type="ECO:0000259" key="5">
    <source>
        <dbReference type="SMART" id="SM00482"/>
    </source>
</evidence>
<name>A0ABC9SQI0_BACCE</name>
<dbReference type="EMBL" id="AHCJ01000083">
    <property type="protein sequence ID" value="EOQ57870.1"/>
    <property type="molecule type" value="Genomic_DNA"/>
</dbReference>
<comment type="caution">
    <text evidence="6">The sequence shown here is derived from an EMBL/GenBank/DDBJ whole genome shotgun (WGS) entry which is preliminary data.</text>
</comment>
<proteinExistence type="predicted"/>
<comment type="catalytic activity">
    <reaction evidence="3">
        <text>DNA(n) + a 2'-deoxyribonucleoside 5'-triphosphate = DNA(n+1) + diphosphate</text>
        <dbReference type="Rhea" id="RHEA:22508"/>
        <dbReference type="Rhea" id="RHEA-COMP:17339"/>
        <dbReference type="Rhea" id="RHEA-COMP:17340"/>
        <dbReference type="ChEBI" id="CHEBI:33019"/>
        <dbReference type="ChEBI" id="CHEBI:61560"/>
        <dbReference type="ChEBI" id="CHEBI:173112"/>
        <dbReference type="EC" id="2.7.7.7"/>
    </reaction>
</comment>
<protein>
    <recommendedName>
        <fullName evidence="1">DNA-directed DNA polymerase</fullName>
        <ecNumber evidence="1">2.7.7.7</ecNumber>
    </recommendedName>
</protein>
<evidence type="ECO:0000256" key="4">
    <source>
        <dbReference type="SAM" id="Coils"/>
    </source>
</evidence>
<dbReference type="Proteomes" id="UP000014060">
    <property type="component" value="Unassembled WGS sequence"/>
</dbReference>
<dbReference type="PANTHER" id="PTHR10133">
    <property type="entry name" value="DNA POLYMERASE I"/>
    <property type="match status" value="1"/>
</dbReference>
<sequence>MAAFPIDVNDNNYIDIVKKLVQNDDKVSKGSNLQNIPARSKEGKRVRGAFKPREGWFYLAADLSQIEPRIMAHIMWTVYGDNSLRSIFTAGKDLYTTMAMMVFNLDEKYCIDKAYDPTGRFQPRAMMKTGVLAKSYDQKVDNFCTTMGVTREVGDMFYEKFDTAFPSFITMVRDKRQFAYDNGYSETLYGRKRRFPYLAEHSKLVKRNERKLMDYYIERKRVRGQYAKTKAKHLQERLDELEELIKPLADMRNMVSYWERASFNSVIQGTGADILKINMIGLYHECVKRGWYFNASIHDEIKVEVPAKDLTKENCDLITKYMTESVELSLPLKSDTVIETVWGAEYDPDDWDFEKQQPKVS</sequence>
<dbReference type="InterPro" id="IPR043502">
    <property type="entry name" value="DNA/RNA_pol_sf"/>
</dbReference>
<dbReference type="GO" id="GO:0003887">
    <property type="term" value="F:DNA-directed DNA polymerase activity"/>
    <property type="evidence" value="ECO:0007669"/>
    <property type="project" value="UniProtKB-EC"/>
</dbReference>
<evidence type="ECO:0000256" key="2">
    <source>
        <dbReference type="ARBA" id="ARBA00022705"/>
    </source>
</evidence>
<dbReference type="AlphaFoldDB" id="A0ABC9SQI0"/>
<dbReference type="Pfam" id="PF00476">
    <property type="entry name" value="DNA_pol_A"/>
    <property type="match status" value="1"/>
</dbReference>
<feature type="coiled-coil region" evidence="4">
    <location>
        <begin position="224"/>
        <end position="251"/>
    </location>
</feature>
<dbReference type="PRINTS" id="PR00868">
    <property type="entry name" value="DNAPOLI"/>
</dbReference>
<evidence type="ECO:0000256" key="3">
    <source>
        <dbReference type="ARBA" id="ARBA00049244"/>
    </source>
</evidence>
<dbReference type="EC" id="2.7.7.7" evidence="1"/>
<dbReference type="GO" id="GO:0006260">
    <property type="term" value="P:DNA replication"/>
    <property type="evidence" value="ECO:0007669"/>
    <property type="project" value="UniProtKB-KW"/>
</dbReference>
<dbReference type="Gene3D" id="3.30.70.370">
    <property type="match status" value="2"/>
</dbReference>
<evidence type="ECO:0000313" key="7">
    <source>
        <dbReference type="Proteomes" id="UP000014060"/>
    </source>
</evidence>
<dbReference type="SMART" id="SM00482">
    <property type="entry name" value="POLAc"/>
    <property type="match status" value="1"/>
</dbReference>
<keyword evidence="4" id="KW-0175">Coiled coil</keyword>
<gene>
    <name evidence="6" type="ORF">IAY_06216</name>
</gene>
<feature type="domain" description="DNA-directed DNA polymerase family A palm" evidence="5">
    <location>
        <begin position="43"/>
        <end position="309"/>
    </location>
</feature>
<dbReference type="InterPro" id="IPR001098">
    <property type="entry name" value="DNA-dir_DNA_pol_A_palm_dom"/>
</dbReference>
<dbReference type="InterPro" id="IPR002298">
    <property type="entry name" value="DNA_polymerase_A"/>
</dbReference>
<dbReference type="SUPFAM" id="SSF56672">
    <property type="entry name" value="DNA/RNA polymerases"/>
    <property type="match status" value="1"/>
</dbReference>
<reference evidence="6 7" key="1">
    <citation type="submission" date="2013-01" db="EMBL/GenBank/DDBJ databases">
        <title>The Genome Sequence of Bacillus cereus TIAC219.</title>
        <authorList>
            <consortium name="The Broad Institute Genome Sequencing Platform"/>
            <consortium name="The Broad Institute Genome Sequencing Center for Infectious Disease"/>
            <person name="Feldgarden M."/>
            <person name="Van der Auwera G.A."/>
            <person name="Mahillon J."/>
            <person name="Duprez V."/>
            <person name="Timmery S."/>
            <person name="Mattelet C."/>
            <person name="Dierick K."/>
            <person name="Sun M."/>
            <person name="Yu Z."/>
            <person name="Zhu L."/>
            <person name="Hu X."/>
            <person name="Shank E.B."/>
            <person name="Swiecicka I."/>
            <person name="Hansen B.M."/>
            <person name="Andrup L."/>
            <person name="Walker B."/>
            <person name="Young S.K."/>
            <person name="Zeng Q."/>
            <person name="Gargeya S."/>
            <person name="Fitzgerald M."/>
            <person name="Haas B."/>
            <person name="Abouelleil A."/>
            <person name="Alvarado L."/>
            <person name="Arachchi H.M."/>
            <person name="Berlin A.M."/>
            <person name="Chapman S.B."/>
            <person name="Dewar J."/>
            <person name="Goldberg J."/>
            <person name="Griggs A."/>
            <person name="Gujja S."/>
            <person name="Hansen M."/>
            <person name="Howarth C."/>
            <person name="Imamovic A."/>
            <person name="Larimer J."/>
            <person name="McCowan C."/>
            <person name="Murphy C."/>
            <person name="Neiman D."/>
            <person name="Pearson M."/>
            <person name="Priest M."/>
            <person name="Roberts A."/>
            <person name="Saif S."/>
            <person name="Shea T."/>
            <person name="Sisk P."/>
            <person name="Sykes S."/>
            <person name="Wortman J."/>
            <person name="Nusbaum C."/>
            <person name="Birren B."/>
        </authorList>
    </citation>
    <scope>NUCLEOTIDE SEQUENCE [LARGE SCALE GENOMIC DNA]</scope>
    <source>
        <strain evidence="6 7">TIAC219</strain>
    </source>
</reference>
<organism evidence="6 7">
    <name type="scientific">Bacillus cereus TIAC219</name>
    <dbReference type="NCBI Taxonomy" id="718222"/>
    <lineage>
        <taxon>Bacteria</taxon>
        <taxon>Bacillati</taxon>
        <taxon>Bacillota</taxon>
        <taxon>Bacilli</taxon>
        <taxon>Bacillales</taxon>
        <taxon>Bacillaceae</taxon>
        <taxon>Bacillus</taxon>
        <taxon>Bacillus cereus group</taxon>
    </lineage>
</organism>
<evidence type="ECO:0000313" key="6">
    <source>
        <dbReference type="EMBL" id="EOQ57870.1"/>
    </source>
</evidence>
<evidence type="ECO:0000256" key="1">
    <source>
        <dbReference type="ARBA" id="ARBA00012417"/>
    </source>
</evidence>
<accession>A0ABC9SQI0</accession>
<dbReference type="Gene3D" id="1.10.150.20">
    <property type="entry name" value="5' to 3' exonuclease, C-terminal subdomain"/>
    <property type="match status" value="2"/>
</dbReference>